<dbReference type="EMBL" id="ACCG02000009">
    <property type="protein sequence ID" value="EFE89147.1"/>
    <property type="molecule type" value="Genomic_DNA"/>
</dbReference>
<dbReference type="HOGENOM" id="CLU_3040849_0_0_11"/>
<protein>
    <submittedName>
        <fullName evidence="1">Uncharacterized protein</fullName>
    </submittedName>
</protein>
<dbReference type="AlphaFoldDB" id="D4BNB0"/>
<evidence type="ECO:0000313" key="2">
    <source>
        <dbReference type="Proteomes" id="UP000003191"/>
    </source>
</evidence>
<reference evidence="1 2" key="1">
    <citation type="submission" date="2010-02" db="EMBL/GenBank/DDBJ databases">
        <authorList>
            <person name="Weinstock G."/>
            <person name="Sodergren E."/>
            <person name="Clifton S."/>
            <person name="Fulton L."/>
            <person name="Fulton B."/>
            <person name="Courtney L."/>
            <person name="Fronick C."/>
            <person name="Harrison M."/>
            <person name="Strong C."/>
            <person name="Farmer C."/>
            <person name="Delahaunty K."/>
            <person name="Markovic C."/>
            <person name="Hall O."/>
            <person name="Minx P."/>
            <person name="Tomlinson C."/>
            <person name="Mitreva M."/>
            <person name="Nelson J."/>
            <person name="Hou S."/>
            <person name="Wollam A."/>
            <person name="Pepin K.H."/>
            <person name="Johnson M."/>
            <person name="Bhonagiri V."/>
            <person name="Zhang X."/>
            <person name="Suruliraj S."/>
            <person name="Warren W."/>
            <person name="Chinwalla A."/>
            <person name="Mardis E.R."/>
            <person name="Wilson R.K."/>
        </authorList>
    </citation>
    <scope>NUCLEOTIDE SEQUENCE [LARGE SCALE GENOMIC DNA]</scope>
    <source>
        <strain evidence="1 2">DSM 20213</strain>
    </source>
</reference>
<name>D4BNB0_BIFBR</name>
<gene>
    <name evidence="1" type="ORF">BIFBRE_03559</name>
</gene>
<keyword evidence="2" id="KW-1185">Reference proteome</keyword>
<comment type="caution">
    <text evidence="1">The sequence shown here is derived from an EMBL/GenBank/DDBJ whole genome shotgun (WGS) entry which is preliminary data.</text>
</comment>
<organism evidence="1 2">
    <name type="scientific">Bifidobacterium breve DSM 20213 = JCM 1192</name>
    <dbReference type="NCBI Taxonomy" id="518634"/>
    <lineage>
        <taxon>Bacteria</taxon>
        <taxon>Bacillati</taxon>
        <taxon>Actinomycetota</taxon>
        <taxon>Actinomycetes</taxon>
        <taxon>Bifidobacteriales</taxon>
        <taxon>Bifidobacteriaceae</taxon>
        <taxon>Bifidobacterium</taxon>
    </lineage>
</organism>
<proteinExistence type="predicted"/>
<dbReference type="Proteomes" id="UP000003191">
    <property type="component" value="Unassembled WGS sequence"/>
</dbReference>
<sequence length="54" mass="5547">MLDLLGLLGLLGLLDLPLSPFALPDLKCCPLPCLVGPDGRGRVAGSGMTLSPCR</sequence>
<evidence type="ECO:0000313" key="1">
    <source>
        <dbReference type="EMBL" id="EFE89147.1"/>
    </source>
</evidence>
<accession>D4BNB0</accession>